<dbReference type="EMBL" id="LMWW01000010">
    <property type="protein sequence ID" value="KUN86249.1"/>
    <property type="molecule type" value="Genomic_DNA"/>
</dbReference>
<organism evidence="1 2">
    <name type="scientific">Streptomyces griseoruber</name>
    <dbReference type="NCBI Taxonomy" id="1943"/>
    <lineage>
        <taxon>Bacteria</taxon>
        <taxon>Bacillati</taxon>
        <taxon>Actinomycetota</taxon>
        <taxon>Actinomycetes</taxon>
        <taxon>Kitasatosporales</taxon>
        <taxon>Streptomycetaceae</taxon>
        <taxon>Streptomyces</taxon>
    </lineage>
</organism>
<protein>
    <submittedName>
        <fullName evidence="1">Pyridoxamine 5'-phosphate oxidase</fullName>
    </submittedName>
</protein>
<gene>
    <name evidence="1" type="ORF">AQJ64_09455</name>
</gene>
<evidence type="ECO:0000313" key="1">
    <source>
        <dbReference type="EMBL" id="KUN86249.1"/>
    </source>
</evidence>
<accession>A0A117REE9</accession>
<sequence length="155" mass="16853">MTRAPARTAQQRKHDTLHRLEHDVDVWVATAAEDGGAPQLAPLSYVWDGAVLLVAAPVTTPTGRALHDTGVARLAVGPADDVVMIEGVAVAVPPADLPEEDAEIFAGKTGFDPRELAAPHLYFLIRPQRIRSWRTREEETGECEVMRDGEWLVAG</sequence>
<dbReference type="AlphaFoldDB" id="A0A117REE9"/>
<dbReference type="Proteomes" id="UP000052982">
    <property type="component" value="Unassembled WGS sequence"/>
</dbReference>
<dbReference type="STRING" id="1943.AQJ64_09455"/>
<dbReference type="SUPFAM" id="SSF50475">
    <property type="entry name" value="FMN-binding split barrel"/>
    <property type="match status" value="1"/>
</dbReference>
<dbReference type="RefSeq" id="WP_055638842.1">
    <property type="nucleotide sequence ID" value="NZ_JBIRRP010000001.1"/>
</dbReference>
<reference evidence="1 2" key="1">
    <citation type="submission" date="2015-10" db="EMBL/GenBank/DDBJ databases">
        <title>Draft genome sequence of Streptomyces griseoruber DSM 40281, type strain for the species Streptomyces griseoruber.</title>
        <authorList>
            <person name="Ruckert C."/>
            <person name="Winkler A."/>
            <person name="Kalinowski J."/>
            <person name="Kampfer P."/>
            <person name="Glaeser S."/>
        </authorList>
    </citation>
    <scope>NUCLEOTIDE SEQUENCE [LARGE SCALE GENOMIC DNA]</scope>
    <source>
        <strain evidence="1 2">DSM 40281</strain>
    </source>
</reference>
<dbReference type="InterPro" id="IPR012349">
    <property type="entry name" value="Split_barrel_FMN-bd"/>
</dbReference>
<dbReference type="OrthoDB" id="3627463at2"/>
<name>A0A117REE9_9ACTN</name>
<evidence type="ECO:0000313" key="2">
    <source>
        <dbReference type="Proteomes" id="UP000052982"/>
    </source>
</evidence>
<comment type="caution">
    <text evidence="1">The sequence shown here is derived from an EMBL/GenBank/DDBJ whole genome shotgun (WGS) entry which is preliminary data.</text>
</comment>
<dbReference type="Gene3D" id="2.30.110.10">
    <property type="entry name" value="Electron Transport, Fmn-binding Protein, Chain A"/>
    <property type="match status" value="1"/>
</dbReference>
<keyword evidence="2" id="KW-1185">Reference proteome</keyword>
<proteinExistence type="predicted"/>